<dbReference type="Pfam" id="PF03795">
    <property type="entry name" value="YCII"/>
    <property type="match status" value="1"/>
</dbReference>
<organism evidence="2">
    <name type="scientific">invertebrate metagenome</name>
    <dbReference type="NCBI Taxonomy" id="1711999"/>
    <lineage>
        <taxon>unclassified sequences</taxon>
        <taxon>metagenomes</taxon>
        <taxon>organismal metagenomes</taxon>
    </lineage>
</organism>
<dbReference type="EMBL" id="LR026963">
    <property type="protein sequence ID" value="VBB68939.1"/>
    <property type="molecule type" value="Genomic_DNA"/>
</dbReference>
<proteinExistence type="predicted"/>
<accession>A0A484H529</accession>
<name>A0A484H529_9ZZZZ</name>
<protein>
    <submittedName>
        <fullName evidence="2">YCII-related domain protein</fullName>
    </submittedName>
</protein>
<evidence type="ECO:0000313" key="2">
    <source>
        <dbReference type="EMBL" id="VBB68939.1"/>
    </source>
</evidence>
<gene>
    <name evidence="2" type="ORF">RIEGSTA812A_PEG_412</name>
</gene>
<dbReference type="InterPro" id="IPR011008">
    <property type="entry name" value="Dimeric_a/b-barrel"/>
</dbReference>
<dbReference type="InterPro" id="IPR005545">
    <property type="entry name" value="YCII"/>
</dbReference>
<dbReference type="Gene3D" id="3.30.70.1060">
    <property type="entry name" value="Dimeric alpha+beta barrel"/>
    <property type="match status" value="1"/>
</dbReference>
<reference evidence="2" key="1">
    <citation type="submission" date="2018-10" db="EMBL/GenBank/DDBJ databases">
        <authorList>
            <person name="Gruber-Vodicka H."/>
            <person name="Jaeckle O."/>
        </authorList>
    </citation>
    <scope>NUCLEOTIDE SEQUENCE</scope>
</reference>
<dbReference type="AlphaFoldDB" id="A0A484H529"/>
<evidence type="ECO:0000259" key="1">
    <source>
        <dbReference type="Pfam" id="PF03795"/>
    </source>
</evidence>
<feature type="domain" description="YCII-related" evidence="1">
    <location>
        <begin position="5"/>
        <end position="60"/>
    </location>
</feature>
<dbReference type="SUPFAM" id="SSF54909">
    <property type="entry name" value="Dimeric alpha+beta barrel"/>
    <property type="match status" value="1"/>
</dbReference>
<sequence>MEYLDRLVLLGPLLAADGTGMVGSLIVIDLPDLAAIEIFLAQDPYSQAGLFESVMVHPFRQVLPEQRGMWKR</sequence>